<feature type="domain" description="AAA+ ATPase" evidence="6">
    <location>
        <begin position="35"/>
        <end position="182"/>
    </location>
</feature>
<dbReference type="Pfam" id="PF00004">
    <property type="entry name" value="AAA"/>
    <property type="match status" value="1"/>
</dbReference>
<keyword evidence="2 5" id="KW-0547">Nucleotide-binding</keyword>
<dbReference type="PANTHER" id="PTHR23069:SF7">
    <property type="entry name" value="P-LOOP CONTAINING NUCLEOSIDE TRIPHOSPHATE HYDROLASES SUPERFAMILY PROTEIN"/>
    <property type="match status" value="1"/>
</dbReference>
<dbReference type="FunFam" id="3.40.50.300:FF:000061">
    <property type="entry name" value="ATPase family, AAA domain-containing 2"/>
    <property type="match status" value="1"/>
</dbReference>
<evidence type="ECO:0000256" key="3">
    <source>
        <dbReference type="ARBA" id="ARBA00022840"/>
    </source>
</evidence>
<dbReference type="InterPro" id="IPR003959">
    <property type="entry name" value="ATPase_AAA_core"/>
</dbReference>
<dbReference type="PANTHER" id="PTHR23069">
    <property type="entry name" value="AAA DOMAIN-CONTAINING"/>
    <property type="match status" value="1"/>
</dbReference>
<dbReference type="InterPro" id="IPR003593">
    <property type="entry name" value="AAA+_ATPase"/>
</dbReference>
<dbReference type="InterPro" id="IPR027417">
    <property type="entry name" value="P-loop_NTPase"/>
</dbReference>
<dbReference type="SMART" id="SM00382">
    <property type="entry name" value="AAA"/>
    <property type="match status" value="1"/>
</dbReference>
<keyword evidence="4" id="KW-0103">Bromodomain</keyword>
<comment type="similarity">
    <text evidence="1 5">Belongs to the AAA ATPase family.</text>
</comment>
<dbReference type="KEGG" id="mis:MICPUN_76288"/>
<dbReference type="GO" id="GO:0042393">
    <property type="term" value="F:histone binding"/>
    <property type="evidence" value="ECO:0007669"/>
    <property type="project" value="TreeGrafter"/>
</dbReference>
<dbReference type="Gene3D" id="1.10.8.60">
    <property type="match status" value="1"/>
</dbReference>
<dbReference type="InterPro" id="IPR041569">
    <property type="entry name" value="AAA_lid_3"/>
</dbReference>
<dbReference type="GO" id="GO:0005524">
    <property type="term" value="F:ATP binding"/>
    <property type="evidence" value="ECO:0007669"/>
    <property type="project" value="UniProtKB-KW"/>
</dbReference>
<keyword evidence="8" id="KW-1185">Reference proteome</keyword>
<dbReference type="GO" id="GO:0006337">
    <property type="term" value="P:nucleosome disassembly"/>
    <property type="evidence" value="ECO:0007669"/>
    <property type="project" value="TreeGrafter"/>
</dbReference>
<organism evidence="7 8">
    <name type="scientific">Micromonas commoda (strain RCC299 / NOUM17 / CCMP2709)</name>
    <name type="common">Picoplanktonic green alga</name>
    <dbReference type="NCBI Taxonomy" id="296587"/>
    <lineage>
        <taxon>Eukaryota</taxon>
        <taxon>Viridiplantae</taxon>
        <taxon>Chlorophyta</taxon>
        <taxon>Mamiellophyceae</taxon>
        <taxon>Mamiellales</taxon>
        <taxon>Mamiellaceae</taxon>
        <taxon>Micromonas</taxon>
    </lineage>
</organism>
<evidence type="ECO:0000256" key="1">
    <source>
        <dbReference type="ARBA" id="ARBA00006914"/>
    </source>
</evidence>
<dbReference type="GeneID" id="8245876"/>
<dbReference type="GO" id="GO:0005634">
    <property type="term" value="C:nucleus"/>
    <property type="evidence" value="ECO:0007669"/>
    <property type="project" value="TreeGrafter"/>
</dbReference>
<dbReference type="EMBL" id="CP001575">
    <property type="protein sequence ID" value="ACO69210.1"/>
    <property type="molecule type" value="Genomic_DNA"/>
</dbReference>
<dbReference type="Pfam" id="PF17862">
    <property type="entry name" value="AAA_lid_3"/>
    <property type="match status" value="1"/>
</dbReference>
<dbReference type="AlphaFoldDB" id="C1FG80"/>
<dbReference type="GO" id="GO:0045815">
    <property type="term" value="P:transcription initiation-coupled chromatin remodeling"/>
    <property type="evidence" value="ECO:0007669"/>
    <property type="project" value="TreeGrafter"/>
</dbReference>
<evidence type="ECO:0000256" key="5">
    <source>
        <dbReference type="RuleBase" id="RU003651"/>
    </source>
</evidence>
<accession>C1FG80</accession>
<evidence type="ECO:0000259" key="6">
    <source>
        <dbReference type="SMART" id="SM00382"/>
    </source>
</evidence>
<dbReference type="STRING" id="296587.C1FG80"/>
<gene>
    <name evidence="7" type="ORF">MICPUN_76288</name>
</gene>
<keyword evidence="3 5" id="KW-0067">ATP-binding</keyword>
<sequence>WETLAGMEREIKVLKEVALLPLVYPEAFDALGVNPGRGVLLHGPPGTGKTAAVRALLGAAARGPRPVSFFNRKGADCLGKYMGEAERSLRLLFQEAERRQPSIIFFDEIDGLAPARKSGGGSGDAHDQIHGSVVATLLALMDGLSPRGSVVVVAATNRPDAVDPALRRPGRFDRELHFSLPGPAARREILRLHTREWRPQPPDRTIAAVAARTEGAAGADLRALCSAALLSALRRR</sequence>
<dbReference type="RefSeq" id="XP_002507952.1">
    <property type="nucleotide sequence ID" value="XM_002507906.1"/>
</dbReference>
<dbReference type="InterPro" id="IPR045199">
    <property type="entry name" value="ATAD2-like"/>
</dbReference>
<dbReference type="GO" id="GO:0003682">
    <property type="term" value="F:chromatin binding"/>
    <property type="evidence" value="ECO:0007669"/>
    <property type="project" value="TreeGrafter"/>
</dbReference>
<dbReference type="SUPFAM" id="SSF52540">
    <property type="entry name" value="P-loop containing nucleoside triphosphate hydrolases"/>
    <property type="match status" value="1"/>
</dbReference>
<evidence type="ECO:0000256" key="2">
    <source>
        <dbReference type="ARBA" id="ARBA00022741"/>
    </source>
</evidence>
<dbReference type="Proteomes" id="UP000002009">
    <property type="component" value="Chromosome 8"/>
</dbReference>
<dbReference type="Gene3D" id="3.40.50.300">
    <property type="entry name" value="P-loop containing nucleotide triphosphate hydrolases"/>
    <property type="match status" value="1"/>
</dbReference>
<reference evidence="7 8" key="1">
    <citation type="journal article" date="2009" name="Science">
        <title>Green evolution and dynamic adaptations revealed by genomes of the marine picoeukaryotes Micromonas.</title>
        <authorList>
            <person name="Worden A.Z."/>
            <person name="Lee J.H."/>
            <person name="Mock T."/>
            <person name="Rouze P."/>
            <person name="Simmons M.P."/>
            <person name="Aerts A.L."/>
            <person name="Allen A.E."/>
            <person name="Cuvelier M.L."/>
            <person name="Derelle E."/>
            <person name="Everett M.V."/>
            <person name="Foulon E."/>
            <person name="Grimwood J."/>
            <person name="Gundlach H."/>
            <person name="Henrissat B."/>
            <person name="Napoli C."/>
            <person name="McDonald S.M."/>
            <person name="Parker M.S."/>
            <person name="Rombauts S."/>
            <person name="Salamov A."/>
            <person name="Von Dassow P."/>
            <person name="Badger J.H."/>
            <person name="Coutinho P.M."/>
            <person name="Demir E."/>
            <person name="Dubchak I."/>
            <person name="Gentemann C."/>
            <person name="Eikrem W."/>
            <person name="Gready J.E."/>
            <person name="John U."/>
            <person name="Lanier W."/>
            <person name="Lindquist E.A."/>
            <person name="Lucas S."/>
            <person name="Mayer K.F."/>
            <person name="Moreau H."/>
            <person name="Not F."/>
            <person name="Otillar R."/>
            <person name="Panaud O."/>
            <person name="Pangilinan J."/>
            <person name="Paulsen I."/>
            <person name="Piegu B."/>
            <person name="Poliakov A."/>
            <person name="Robbens S."/>
            <person name="Schmutz J."/>
            <person name="Toulza E."/>
            <person name="Wyss T."/>
            <person name="Zelensky A."/>
            <person name="Zhou K."/>
            <person name="Armbrust E.V."/>
            <person name="Bhattacharya D."/>
            <person name="Goodenough U.W."/>
            <person name="Van de Peer Y."/>
            <person name="Grigoriev I.V."/>
        </authorList>
    </citation>
    <scope>NUCLEOTIDE SEQUENCE [LARGE SCALE GENOMIC DNA]</scope>
    <source>
        <strain evidence="8">RCC299 / NOUM17</strain>
    </source>
</reference>
<proteinExistence type="inferred from homology"/>
<evidence type="ECO:0000313" key="7">
    <source>
        <dbReference type="EMBL" id="ACO69210.1"/>
    </source>
</evidence>
<name>C1FG80_MICCC</name>
<dbReference type="eggNOG" id="KOG0732">
    <property type="taxonomic scope" value="Eukaryota"/>
</dbReference>
<dbReference type="InParanoid" id="C1FG80"/>
<dbReference type="GO" id="GO:0016887">
    <property type="term" value="F:ATP hydrolysis activity"/>
    <property type="evidence" value="ECO:0007669"/>
    <property type="project" value="InterPro"/>
</dbReference>
<feature type="non-terminal residue" evidence="7">
    <location>
        <position position="1"/>
    </location>
</feature>
<dbReference type="GO" id="GO:0006334">
    <property type="term" value="P:nucleosome assembly"/>
    <property type="evidence" value="ECO:0007669"/>
    <property type="project" value="TreeGrafter"/>
</dbReference>
<evidence type="ECO:0000313" key="8">
    <source>
        <dbReference type="Proteomes" id="UP000002009"/>
    </source>
</evidence>
<dbReference type="PROSITE" id="PS00674">
    <property type="entry name" value="AAA"/>
    <property type="match status" value="1"/>
</dbReference>
<evidence type="ECO:0000256" key="4">
    <source>
        <dbReference type="ARBA" id="ARBA00023117"/>
    </source>
</evidence>
<dbReference type="OrthoDB" id="5421at2759"/>
<feature type="non-terminal residue" evidence="7">
    <location>
        <position position="236"/>
    </location>
</feature>
<dbReference type="OMA" id="GMESARW"/>
<protein>
    <recommendedName>
        <fullName evidence="6">AAA+ ATPase domain-containing protein</fullName>
    </recommendedName>
</protein>
<dbReference type="InterPro" id="IPR003960">
    <property type="entry name" value="ATPase_AAA_CS"/>
</dbReference>